<dbReference type="SUPFAM" id="SSF102114">
    <property type="entry name" value="Radical SAM enzymes"/>
    <property type="match status" value="1"/>
</dbReference>
<dbReference type="Proteomes" id="UP001272052">
    <property type="component" value="Unassembled WGS sequence"/>
</dbReference>
<keyword evidence="7" id="KW-0411">Iron-sulfur</keyword>
<sequence>MSDLIIPVMMQRTYRAYTLNNFEEIEQFSAVSEEDREAVEVVGRVFPFKTNNYVVEELIDWENAPNDPLFTLHFPRKEMLFPEQYETVKQLIRSDADKEEISQKIEDIRLSFNPNPSGQVHNVPEFNGAKLDGLQHKYRETVLFFPKQGQTCHAYCTFCFRWPQFSKFINLSDQKFVMTQDYEIYMDYLKSKPDVTDILFTGGDPLTMRTSVLASYVDRLLEEDMNQIKTIRFGTKSLAHWPYRFTDGKDADEIIKLFERIADAGKHVAVMAHFNHPKELSTPVVEEAVTRIINTGAQIRTQSPVLNHINNDPAAWSQMWRRQVDLGCIPYYMFVARDTGAKHFFELPLSECHHIFQKAYQGVSGICRTVRGPSMSAHPGKIQILGVSDEPNENVFILRFIQGRNPDWVARPFFAEFDSEATWLDQLKPAFGKSAFFFENELDDYLNP</sequence>
<dbReference type="SFLD" id="SFLDG01070">
    <property type="entry name" value="PLP-dependent"/>
    <property type="match status" value="1"/>
</dbReference>
<reference evidence="8 9" key="1">
    <citation type="submission" date="2023-06" db="EMBL/GenBank/DDBJ databases">
        <title>Genome sequence of Methanimicrococcus sp. At1.</title>
        <authorList>
            <person name="Protasov E."/>
            <person name="Platt K."/>
            <person name="Poehlein A."/>
            <person name="Daniel R."/>
            <person name="Brune A."/>
        </authorList>
    </citation>
    <scope>NUCLEOTIDE SEQUENCE [LARGE SCALE GENOMIC DNA]</scope>
    <source>
        <strain evidence="8 9">At1</strain>
    </source>
</reference>
<evidence type="ECO:0000256" key="2">
    <source>
        <dbReference type="ARBA" id="ARBA00022485"/>
    </source>
</evidence>
<evidence type="ECO:0000256" key="4">
    <source>
        <dbReference type="ARBA" id="ARBA00022723"/>
    </source>
</evidence>
<dbReference type="Gene3D" id="3.20.20.70">
    <property type="entry name" value="Aldolase class I"/>
    <property type="match status" value="1"/>
</dbReference>
<evidence type="ECO:0000256" key="5">
    <source>
        <dbReference type="ARBA" id="ARBA00022898"/>
    </source>
</evidence>
<protein>
    <recommendedName>
        <fullName evidence="10">Lysine 2,3-aminomutase</fullName>
    </recommendedName>
</protein>
<dbReference type="PANTHER" id="PTHR30538:SF0">
    <property type="entry name" value="L-LYSINE 2,3-AMINOMUTASE AQ_1632-RELATED"/>
    <property type="match status" value="1"/>
</dbReference>
<gene>
    <name evidence="8" type="ORF">MmiAt1_17890</name>
</gene>
<proteinExistence type="predicted"/>
<keyword evidence="6" id="KW-0408">Iron</keyword>
<organism evidence="8 9">
    <name type="scientific">Methanimicrococcus hacksteinii</name>
    <dbReference type="NCBI Taxonomy" id="3028293"/>
    <lineage>
        <taxon>Archaea</taxon>
        <taxon>Methanobacteriati</taxon>
        <taxon>Methanobacteriota</taxon>
        <taxon>Stenosarchaea group</taxon>
        <taxon>Methanomicrobia</taxon>
        <taxon>Methanosarcinales</taxon>
        <taxon>Methanosarcinaceae</taxon>
        <taxon>Methanimicrococcus</taxon>
    </lineage>
</organism>
<keyword evidence="4" id="KW-0479">Metal-binding</keyword>
<keyword evidence="9" id="KW-1185">Reference proteome</keyword>
<dbReference type="InterPro" id="IPR003739">
    <property type="entry name" value="Lys_aminomutase/Glu_NH3_mut"/>
</dbReference>
<accession>A0ABU3VS00</accession>
<comment type="caution">
    <text evidence="8">The sequence shown here is derived from an EMBL/GenBank/DDBJ whole genome shotgun (WGS) entry which is preliminary data.</text>
</comment>
<dbReference type="PANTHER" id="PTHR30538">
    <property type="entry name" value="LYSINE 2,3-AMINOMUTASE-RELATED"/>
    <property type="match status" value="1"/>
</dbReference>
<evidence type="ECO:0008006" key="10">
    <source>
        <dbReference type="Google" id="ProtNLM"/>
    </source>
</evidence>
<dbReference type="EMBL" id="JAWDKC010000037">
    <property type="protein sequence ID" value="MDV0446171.1"/>
    <property type="molecule type" value="Genomic_DNA"/>
</dbReference>
<evidence type="ECO:0000313" key="8">
    <source>
        <dbReference type="EMBL" id="MDV0446171.1"/>
    </source>
</evidence>
<keyword evidence="2" id="KW-0004">4Fe-4S</keyword>
<dbReference type="SFLD" id="SFLDS00029">
    <property type="entry name" value="Radical_SAM"/>
    <property type="match status" value="1"/>
</dbReference>
<dbReference type="InterPro" id="IPR007197">
    <property type="entry name" value="rSAM"/>
</dbReference>
<dbReference type="InterPro" id="IPR058240">
    <property type="entry name" value="rSAM_sf"/>
</dbReference>
<evidence type="ECO:0000313" key="9">
    <source>
        <dbReference type="Proteomes" id="UP001272052"/>
    </source>
</evidence>
<evidence type="ECO:0000256" key="3">
    <source>
        <dbReference type="ARBA" id="ARBA00022691"/>
    </source>
</evidence>
<keyword evidence="3" id="KW-0949">S-adenosyl-L-methionine</keyword>
<comment type="cofactor">
    <cofactor evidence="1">
        <name>pyridoxal 5'-phosphate</name>
        <dbReference type="ChEBI" id="CHEBI:597326"/>
    </cofactor>
</comment>
<evidence type="ECO:0000256" key="7">
    <source>
        <dbReference type="ARBA" id="ARBA00023014"/>
    </source>
</evidence>
<evidence type="ECO:0000256" key="1">
    <source>
        <dbReference type="ARBA" id="ARBA00001933"/>
    </source>
</evidence>
<name>A0ABU3VS00_9EURY</name>
<keyword evidence="5" id="KW-0663">Pyridoxal phosphate</keyword>
<dbReference type="InterPro" id="IPR013785">
    <property type="entry name" value="Aldolase_TIM"/>
</dbReference>
<evidence type="ECO:0000256" key="6">
    <source>
        <dbReference type="ARBA" id="ARBA00023004"/>
    </source>
</evidence>